<comment type="caution">
    <text evidence="1">The sequence shown here is derived from an EMBL/GenBank/DDBJ whole genome shotgun (WGS) entry which is preliminary data.</text>
</comment>
<evidence type="ECO:0000313" key="1">
    <source>
        <dbReference type="EMBL" id="GLW63389.1"/>
    </source>
</evidence>
<reference evidence="1" key="1">
    <citation type="submission" date="2023-02" db="EMBL/GenBank/DDBJ databases">
        <title>Actinomadura rubrobrunea NBRC 14622.</title>
        <authorList>
            <person name="Ichikawa N."/>
            <person name="Sato H."/>
            <person name="Tonouchi N."/>
        </authorList>
    </citation>
    <scope>NUCLEOTIDE SEQUENCE</scope>
    <source>
        <strain evidence="1">NBRC 14622</strain>
    </source>
</reference>
<proteinExistence type="predicted"/>
<dbReference type="AlphaFoldDB" id="A0A9W6PRT3"/>
<evidence type="ECO:0000313" key="2">
    <source>
        <dbReference type="Proteomes" id="UP001165124"/>
    </source>
</evidence>
<name>A0A9W6PRT3_9ACTN</name>
<dbReference type="Proteomes" id="UP001165124">
    <property type="component" value="Unassembled WGS sequence"/>
</dbReference>
<sequence length="79" mass="8424">MVGVAGCAVHPVSSAIPSAAATAPRRIPGSPRRIPHDKKDLLGKRRRTVWTTAAPGPRDGRADHAEIDKVGRRARLVTL</sequence>
<keyword evidence="2" id="KW-1185">Reference proteome</keyword>
<dbReference type="EMBL" id="BSRZ01000002">
    <property type="protein sequence ID" value="GLW63389.1"/>
    <property type="molecule type" value="Genomic_DNA"/>
</dbReference>
<accession>A0A9W6PRT3</accession>
<organism evidence="1 2">
    <name type="scientific">Actinomadura rubrobrunea</name>
    <dbReference type="NCBI Taxonomy" id="115335"/>
    <lineage>
        <taxon>Bacteria</taxon>
        <taxon>Bacillati</taxon>
        <taxon>Actinomycetota</taxon>
        <taxon>Actinomycetes</taxon>
        <taxon>Streptosporangiales</taxon>
        <taxon>Thermomonosporaceae</taxon>
        <taxon>Actinomadura</taxon>
    </lineage>
</organism>
<protein>
    <submittedName>
        <fullName evidence="1">Uncharacterized protein</fullName>
    </submittedName>
</protein>
<gene>
    <name evidence="1" type="ORF">Arub01_16330</name>
</gene>